<dbReference type="Gene3D" id="2.130.10.10">
    <property type="entry name" value="YVTN repeat-like/Quinoprotein amine dehydrogenase"/>
    <property type="match status" value="2"/>
</dbReference>
<reference evidence="2" key="1">
    <citation type="journal article" date="2012" name="Science">
        <title>The Paleozoic origin of enzymatic lignin decomposition reconstructed from 31 fungal genomes.</title>
        <authorList>
            <person name="Floudas D."/>
            <person name="Binder M."/>
            <person name="Riley R."/>
            <person name="Barry K."/>
            <person name="Blanchette R.A."/>
            <person name="Henrissat B."/>
            <person name="Martinez A.T."/>
            <person name="Otillar R."/>
            <person name="Spatafora J.W."/>
            <person name="Yadav J.S."/>
            <person name="Aerts A."/>
            <person name="Benoit I."/>
            <person name="Boyd A."/>
            <person name="Carlson A."/>
            <person name="Copeland A."/>
            <person name="Coutinho P.M."/>
            <person name="de Vries R.P."/>
            <person name="Ferreira P."/>
            <person name="Findley K."/>
            <person name="Foster B."/>
            <person name="Gaskell J."/>
            <person name="Glotzer D."/>
            <person name="Gorecki P."/>
            <person name="Heitman J."/>
            <person name="Hesse C."/>
            <person name="Hori C."/>
            <person name="Igarashi K."/>
            <person name="Jurgens J.A."/>
            <person name="Kallen N."/>
            <person name="Kersten P."/>
            <person name="Kohler A."/>
            <person name="Kuees U."/>
            <person name="Kumar T.K.A."/>
            <person name="Kuo A."/>
            <person name="LaButti K."/>
            <person name="Larrondo L.F."/>
            <person name="Lindquist E."/>
            <person name="Ling A."/>
            <person name="Lombard V."/>
            <person name="Lucas S."/>
            <person name="Lundell T."/>
            <person name="Martin R."/>
            <person name="McLaughlin D.J."/>
            <person name="Morgenstern I."/>
            <person name="Morin E."/>
            <person name="Murat C."/>
            <person name="Nagy L.G."/>
            <person name="Nolan M."/>
            <person name="Ohm R.A."/>
            <person name="Patyshakuliyeva A."/>
            <person name="Rokas A."/>
            <person name="Ruiz-Duenas F.J."/>
            <person name="Sabat G."/>
            <person name="Salamov A."/>
            <person name="Samejima M."/>
            <person name="Schmutz J."/>
            <person name="Slot J.C."/>
            <person name="St John F."/>
            <person name="Stenlid J."/>
            <person name="Sun H."/>
            <person name="Sun S."/>
            <person name="Syed K."/>
            <person name="Tsang A."/>
            <person name="Wiebenga A."/>
            <person name="Young D."/>
            <person name="Pisabarro A."/>
            <person name="Eastwood D.C."/>
            <person name="Martin F."/>
            <person name="Cullen D."/>
            <person name="Grigoriev I.V."/>
            <person name="Hibbett D.S."/>
        </authorList>
    </citation>
    <scope>NUCLEOTIDE SEQUENCE [LARGE SCALE GENOMIC DNA]</scope>
    <source>
        <strain evidence="2">TFB10046</strain>
    </source>
</reference>
<dbReference type="InParanoid" id="J0WU22"/>
<organism evidence="1 2">
    <name type="scientific">Auricularia subglabra (strain TFB-10046 / SS5)</name>
    <name type="common">White-rot fungus</name>
    <name type="synonym">Auricularia delicata (strain TFB10046)</name>
    <dbReference type="NCBI Taxonomy" id="717982"/>
    <lineage>
        <taxon>Eukaryota</taxon>
        <taxon>Fungi</taxon>
        <taxon>Dikarya</taxon>
        <taxon>Basidiomycota</taxon>
        <taxon>Agaricomycotina</taxon>
        <taxon>Agaricomycetes</taxon>
        <taxon>Auriculariales</taxon>
        <taxon>Auriculariaceae</taxon>
        <taxon>Auricularia</taxon>
    </lineage>
</organism>
<gene>
    <name evidence="1" type="ORF">AURDEDRAFT_174784</name>
</gene>
<keyword evidence="2" id="KW-1185">Reference proteome</keyword>
<name>J0WU22_AURST</name>
<sequence length="320" mass="35385">MQIPPSLPLHESYQWCGFQPSSISLVFSTDGRILASLSLDCSVKLFDVTSGHPICSILLDAGIYPLVLHWTDKNEFLLSTSDALVSYWTVDAKAEKVTLRSTVPHLFPSAIHHMSTHFRAKELLVLAVYDNSCEVFQFTKGVWKPRARVTGGGLILAAQFLSDNIVFVAFREGPPQFWNVTANSLSNVSGWSHATRIHSVSFHAPSTATKLNQDGNIELVVFRDDDVQCYRVIMQPLAHLQWRRTLGRFGECIPSGKLVKWGERVTLVSCRSQELLAFDLDPNVLTPSNKLASVVTQTFTLGSGGVNAFTAFADSSTRLT</sequence>
<dbReference type="EMBL" id="JH687869">
    <property type="protein sequence ID" value="EJD36182.1"/>
    <property type="molecule type" value="Genomic_DNA"/>
</dbReference>
<dbReference type="InterPro" id="IPR036322">
    <property type="entry name" value="WD40_repeat_dom_sf"/>
</dbReference>
<protein>
    <recommendedName>
        <fullName evidence="3">WD40 repeat-like protein</fullName>
    </recommendedName>
</protein>
<evidence type="ECO:0000313" key="1">
    <source>
        <dbReference type="EMBL" id="EJD36182.1"/>
    </source>
</evidence>
<dbReference type="SUPFAM" id="SSF50978">
    <property type="entry name" value="WD40 repeat-like"/>
    <property type="match status" value="1"/>
</dbReference>
<evidence type="ECO:0000313" key="2">
    <source>
        <dbReference type="Proteomes" id="UP000006514"/>
    </source>
</evidence>
<dbReference type="Proteomes" id="UP000006514">
    <property type="component" value="Unassembled WGS sequence"/>
</dbReference>
<dbReference type="AlphaFoldDB" id="J0WU22"/>
<accession>J0WU22</accession>
<proteinExistence type="predicted"/>
<evidence type="ECO:0008006" key="3">
    <source>
        <dbReference type="Google" id="ProtNLM"/>
    </source>
</evidence>
<dbReference type="InterPro" id="IPR015943">
    <property type="entry name" value="WD40/YVTN_repeat-like_dom_sf"/>
</dbReference>
<dbReference type="KEGG" id="adl:AURDEDRAFT_174784"/>